<dbReference type="InterPro" id="IPR005162">
    <property type="entry name" value="Retrotrans_gag_dom"/>
</dbReference>
<dbReference type="Pfam" id="PF17917">
    <property type="entry name" value="RT_RNaseH"/>
    <property type="match status" value="1"/>
</dbReference>
<dbReference type="PANTHER" id="PTHR35046:SF9">
    <property type="entry name" value="RNA-DIRECTED DNA POLYMERASE"/>
    <property type="match status" value="1"/>
</dbReference>
<evidence type="ECO:0000256" key="1">
    <source>
        <dbReference type="ARBA" id="ARBA00022679"/>
    </source>
</evidence>
<feature type="region of interest" description="Disordered" evidence="7">
    <location>
        <begin position="262"/>
        <end position="317"/>
    </location>
</feature>
<proteinExistence type="predicted"/>
<evidence type="ECO:0000256" key="7">
    <source>
        <dbReference type="SAM" id="MobiDB-lite"/>
    </source>
</evidence>
<evidence type="ECO:0000256" key="3">
    <source>
        <dbReference type="ARBA" id="ARBA00022722"/>
    </source>
</evidence>
<keyword evidence="3" id="KW-0540">Nuclease</keyword>
<dbReference type="AlphaFoldDB" id="A0A2N9GBV6"/>
<evidence type="ECO:0000256" key="6">
    <source>
        <dbReference type="ARBA" id="ARBA00022918"/>
    </source>
</evidence>
<evidence type="ECO:0000256" key="4">
    <source>
        <dbReference type="ARBA" id="ARBA00022759"/>
    </source>
</evidence>
<dbReference type="EMBL" id="OIVN01002044">
    <property type="protein sequence ID" value="SPD00076.1"/>
    <property type="molecule type" value="Genomic_DNA"/>
</dbReference>
<dbReference type="InterPro" id="IPR056924">
    <property type="entry name" value="SH3_Tf2-1"/>
</dbReference>
<keyword evidence="1" id="KW-0808">Transferase</keyword>
<feature type="domain" description="Tf2-1-like SH3-like" evidence="10">
    <location>
        <begin position="703"/>
        <end position="763"/>
    </location>
</feature>
<protein>
    <recommendedName>
        <fullName evidence="12">Reverse transcriptase RNase H-like domain-containing protein</fullName>
    </recommendedName>
</protein>
<evidence type="ECO:0008006" key="12">
    <source>
        <dbReference type="Google" id="ProtNLM"/>
    </source>
</evidence>
<accession>A0A2N9GBV6</accession>
<dbReference type="GO" id="GO:0016787">
    <property type="term" value="F:hydrolase activity"/>
    <property type="evidence" value="ECO:0007669"/>
    <property type="project" value="UniProtKB-KW"/>
</dbReference>
<dbReference type="Gene3D" id="3.10.10.10">
    <property type="entry name" value="HIV Type 1 Reverse Transcriptase, subunit A, domain 1"/>
    <property type="match status" value="1"/>
</dbReference>
<dbReference type="GO" id="GO:0003964">
    <property type="term" value="F:RNA-directed DNA polymerase activity"/>
    <property type="evidence" value="ECO:0007669"/>
    <property type="project" value="UniProtKB-KW"/>
</dbReference>
<keyword evidence="5" id="KW-0378">Hydrolase</keyword>
<feature type="compositionally biased region" description="Acidic residues" evidence="7">
    <location>
        <begin position="308"/>
        <end position="317"/>
    </location>
</feature>
<reference evidence="11" key="1">
    <citation type="submission" date="2018-02" db="EMBL/GenBank/DDBJ databases">
        <authorList>
            <person name="Cohen D.B."/>
            <person name="Kent A.D."/>
        </authorList>
    </citation>
    <scope>NUCLEOTIDE SEQUENCE</scope>
</reference>
<dbReference type="Pfam" id="PF03732">
    <property type="entry name" value="Retrotrans_gag"/>
    <property type="match status" value="1"/>
</dbReference>
<evidence type="ECO:0000259" key="8">
    <source>
        <dbReference type="Pfam" id="PF03732"/>
    </source>
</evidence>
<evidence type="ECO:0000313" key="11">
    <source>
        <dbReference type="EMBL" id="SPD00076.1"/>
    </source>
</evidence>
<dbReference type="Pfam" id="PF24626">
    <property type="entry name" value="SH3_Tf2-1"/>
    <property type="match status" value="1"/>
</dbReference>
<evidence type="ECO:0000256" key="5">
    <source>
        <dbReference type="ARBA" id="ARBA00022801"/>
    </source>
</evidence>
<evidence type="ECO:0000259" key="10">
    <source>
        <dbReference type="Pfam" id="PF24626"/>
    </source>
</evidence>
<dbReference type="InterPro" id="IPR043502">
    <property type="entry name" value="DNA/RNA_pol_sf"/>
</dbReference>
<feature type="compositionally biased region" description="Basic and acidic residues" evidence="7">
    <location>
        <begin position="262"/>
        <end position="306"/>
    </location>
</feature>
<dbReference type="PANTHER" id="PTHR35046">
    <property type="entry name" value="ZINC KNUCKLE (CCHC-TYPE) FAMILY PROTEIN"/>
    <property type="match status" value="1"/>
</dbReference>
<keyword evidence="6" id="KW-0695">RNA-directed DNA polymerase</keyword>
<feature type="region of interest" description="Disordered" evidence="7">
    <location>
        <begin position="53"/>
        <end position="111"/>
    </location>
</feature>
<sequence>MSHKGDSSPKGKADNSSFVLQAMQQQFERLNFVLGEVRDRMDLQDAAIRNLQGGRDRRRRERRVENEYENEGDGEDEEDLASEVGSGRHRRVRRERGHEWNPGGRDGVDRSLGNIKMKIPSFQGRTDPEVYLEWEKKIDLVFDYHNYSEEKKVKLAVIEFIDYAIIWDLYQRLQNLTQRSRSVEDYHKEMEVAMIRANVEEDREATMARFLSGLNRDIANVLELQHYVEIEDMVHMAMKVERQLKRKGTARYTSVSNTTWKSKWDKNDSAEAKRKTEPPKGKDEGTSNKPKVESQPSRNRDIKWEVMTESEDDSDGMPELVDASDDDGVVYPVTGESLVARRALNTHIQVDDAVQQRENIFHTRCHVNNKWLNDCGEVRVDRQVLVTFSIGKYLDEVLCDVVPMHAGHILLGRPWQYDRRVTHDGFKNMDSFVKGGKTIKLAPLTPSQVYEDQLKLQSEEYEDVFPNDVPSGLPPIRGIEHQIDFVPGATIPKRPAYKSNPEETKELQRQVEELLAKGHVRESMSPCVVSVLLVPKKDGTWRMCVDCRAINNITVKYRHPIPRLDDITKGIAVDEEKIKAVKEWPTTKSITEEKWSIAYFSEKLNGAALNYQTYDKELYALVGAWETWQHYLWPKKFVIHTDHESLMHLKGQVNERSSLDGQKMAEMVKKLHESIQQHIEKKTEQYANKANKGRRQVIFEPSDWVWGYMRKERFPARRRSKLHPRGDGPFQILEKINDNAYKVDLPGEYKVSATFNVSNLSPFDVGDDSGSNPFEERGNDGNQGGPSLKDPLQVLGGPITRSRPKKIKEATQGLVQSTWDEASKSPTMKEGEPILIHLIQAVEDMT</sequence>
<feature type="domain" description="Retrotransposon gag" evidence="8">
    <location>
        <begin position="167"/>
        <end position="216"/>
    </location>
</feature>
<feature type="region of interest" description="Disordered" evidence="7">
    <location>
        <begin position="760"/>
        <end position="814"/>
    </location>
</feature>
<keyword evidence="4" id="KW-0255">Endonuclease</keyword>
<name>A0A2N9GBV6_FAGSY</name>
<organism evidence="11">
    <name type="scientific">Fagus sylvatica</name>
    <name type="common">Beechnut</name>
    <dbReference type="NCBI Taxonomy" id="28930"/>
    <lineage>
        <taxon>Eukaryota</taxon>
        <taxon>Viridiplantae</taxon>
        <taxon>Streptophyta</taxon>
        <taxon>Embryophyta</taxon>
        <taxon>Tracheophyta</taxon>
        <taxon>Spermatophyta</taxon>
        <taxon>Magnoliopsida</taxon>
        <taxon>eudicotyledons</taxon>
        <taxon>Gunneridae</taxon>
        <taxon>Pentapetalae</taxon>
        <taxon>rosids</taxon>
        <taxon>fabids</taxon>
        <taxon>Fagales</taxon>
        <taxon>Fagaceae</taxon>
        <taxon>Fagus</taxon>
    </lineage>
</organism>
<feature type="compositionally biased region" description="Acidic residues" evidence="7">
    <location>
        <begin position="67"/>
        <end position="81"/>
    </location>
</feature>
<dbReference type="GO" id="GO:0004519">
    <property type="term" value="F:endonuclease activity"/>
    <property type="evidence" value="ECO:0007669"/>
    <property type="project" value="UniProtKB-KW"/>
</dbReference>
<evidence type="ECO:0000256" key="2">
    <source>
        <dbReference type="ARBA" id="ARBA00022695"/>
    </source>
</evidence>
<gene>
    <name evidence="11" type="ORF">FSB_LOCUS27958</name>
</gene>
<keyword evidence="2" id="KW-0548">Nucleotidyltransferase</keyword>
<dbReference type="SUPFAM" id="SSF56672">
    <property type="entry name" value="DNA/RNA polymerases"/>
    <property type="match status" value="1"/>
</dbReference>
<dbReference type="InterPro" id="IPR041373">
    <property type="entry name" value="RT_RNaseH"/>
</dbReference>
<evidence type="ECO:0000259" key="9">
    <source>
        <dbReference type="Pfam" id="PF17917"/>
    </source>
</evidence>
<feature type="domain" description="Reverse transcriptase RNase H-like" evidence="9">
    <location>
        <begin position="593"/>
        <end position="671"/>
    </location>
</feature>